<evidence type="ECO:0000259" key="6">
    <source>
        <dbReference type="PROSITE" id="PS50931"/>
    </source>
</evidence>
<keyword evidence="2" id="KW-0805">Transcription regulation</keyword>
<dbReference type="RefSeq" id="WP_152898184.1">
    <property type="nucleotide sequence ID" value="NZ_WHUV01000002.1"/>
</dbReference>
<dbReference type="InterPro" id="IPR000847">
    <property type="entry name" value="LysR_HTH_N"/>
</dbReference>
<accession>A0A7X1PPF0</accession>
<dbReference type="GO" id="GO:0003700">
    <property type="term" value="F:DNA-binding transcription factor activity"/>
    <property type="evidence" value="ECO:0007669"/>
    <property type="project" value="InterPro"/>
</dbReference>
<dbReference type="InterPro" id="IPR005119">
    <property type="entry name" value="LysR_subst-bd"/>
</dbReference>
<dbReference type="Proteomes" id="UP000486534">
    <property type="component" value="Unassembled WGS sequence"/>
</dbReference>
<dbReference type="PANTHER" id="PTHR30537:SF26">
    <property type="entry name" value="GLYCINE CLEAVAGE SYSTEM TRANSCRIPTIONAL ACTIVATOR"/>
    <property type="match status" value="1"/>
</dbReference>
<evidence type="ECO:0000313" key="8">
    <source>
        <dbReference type="Proteomes" id="UP000486534"/>
    </source>
</evidence>
<organism evidence="7 8">
    <name type="scientific">Pseudomonas piscis</name>
    <dbReference type="NCBI Taxonomy" id="2614538"/>
    <lineage>
        <taxon>Bacteria</taxon>
        <taxon>Pseudomonadati</taxon>
        <taxon>Pseudomonadota</taxon>
        <taxon>Gammaproteobacteria</taxon>
        <taxon>Pseudomonadales</taxon>
        <taxon>Pseudomonadaceae</taxon>
        <taxon>Pseudomonas</taxon>
    </lineage>
</organism>
<feature type="domain" description="HTH lysR-type" evidence="6">
    <location>
        <begin position="6"/>
        <end position="63"/>
    </location>
</feature>
<evidence type="ECO:0000256" key="3">
    <source>
        <dbReference type="ARBA" id="ARBA00023125"/>
    </source>
</evidence>
<dbReference type="PRINTS" id="PR00039">
    <property type="entry name" value="HTHLYSR"/>
</dbReference>
<dbReference type="CDD" id="cd08432">
    <property type="entry name" value="PBP2_GcdR_TrpI_HvrB_AmpR_like"/>
    <property type="match status" value="1"/>
</dbReference>
<keyword evidence="4" id="KW-0010">Activator</keyword>
<dbReference type="FunFam" id="1.10.10.10:FF:000038">
    <property type="entry name" value="Glycine cleavage system transcriptional activator"/>
    <property type="match status" value="1"/>
</dbReference>
<dbReference type="Gene3D" id="3.40.190.10">
    <property type="entry name" value="Periplasmic binding protein-like II"/>
    <property type="match status" value="2"/>
</dbReference>
<dbReference type="Pfam" id="PF03466">
    <property type="entry name" value="LysR_substrate"/>
    <property type="match status" value="1"/>
</dbReference>
<dbReference type="AlphaFoldDB" id="A0A7X1PPF0"/>
<comment type="similarity">
    <text evidence="1">Belongs to the LysR transcriptional regulatory family.</text>
</comment>
<dbReference type="GO" id="GO:0006351">
    <property type="term" value="P:DNA-templated transcription"/>
    <property type="evidence" value="ECO:0007669"/>
    <property type="project" value="TreeGrafter"/>
</dbReference>
<dbReference type="InterPro" id="IPR058163">
    <property type="entry name" value="LysR-type_TF_proteobact-type"/>
</dbReference>
<reference evidence="7 8" key="1">
    <citation type="submission" date="2019-10" db="EMBL/GenBank/DDBJ databases">
        <title>Pseudomonas dajingensis sp. nov., isolated from the profound head ulcers of farmed Murray cod (Maccullochella peelii peelii).</title>
        <authorList>
            <person name="Liu Y."/>
        </authorList>
    </citation>
    <scope>NUCLEOTIDE SEQUENCE [LARGE SCALE GENOMIC DNA]</scope>
    <source>
        <strain evidence="7 8">MC042</strain>
    </source>
</reference>
<dbReference type="PROSITE" id="PS50931">
    <property type="entry name" value="HTH_LYSR"/>
    <property type="match status" value="1"/>
</dbReference>
<dbReference type="SUPFAM" id="SSF53850">
    <property type="entry name" value="Periplasmic binding protein-like II"/>
    <property type="match status" value="1"/>
</dbReference>
<dbReference type="SUPFAM" id="SSF46785">
    <property type="entry name" value="Winged helix' DNA-binding domain"/>
    <property type="match status" value="1"/>
</dbReference>
<dbReference type="Pfam" id="PF00126">
    <property type="entry name" value="HTH_1"/>
    <property type="match status" value="1"/>
</dbReference>
<dbReference type="InterPro" id="IPR036388">
    <property type="entry name" value="WH-like_DNA-bd_sf"/>
</dbReference>
<dbReference type="PANTHER" id="PTHR30537">
    <property type="entry name" value="HTH-TYPE TRANSCRIPTIONAL REGULATOR"/>
    <property type="match status" value="1"/>
</dbReference>
<dbReference type="Gene3D" id="1.10.10.10">
    <property type="entry name" value="Winged helix-like DNA-binding domain superfamily/Winged helix DNA-binding domain"/>
    <property type="match status" value="1"/>
</dbReference>
<keyword evidence="3" id="KW-0238">DNA-binding</keyword>
<dbReference type="InterPro" id="IPR036390">
    <property type="entry name" value="WH_DNA-bd_sf"/>
</dbReference>
<evidence type="ECO:0000313" key="7">
    <source>
        <dbReference type="EMBL" id="MQA54880.1"/>
    </source>
</evidence>
<gene>
    <name evidence="7" type="primary">gcvA</name>
    <name evidence="7" type="ORF">GDH07_16305</name>
</gene>
<proteinExistence type="inferred from homology"/>
<name>A0A7X1PPF0_9PSED</name>
<protein>
    <submittedName>
        <fullName evidence="7">Transcriptional regulator GcvA</fullName>
    </submittedName>
</protein>
<sequence>MSMELPSLVALRAFEATARHLSVTLAAGELHVTPGAVSLQIKELEAALGVTLFVRRPRRLLLTASGEEYFATLRTAFRMIREATAELVGRTRLEVLVLSCTPSFAVQWLVPRLGQFEAKNPGVDVRISACNRVLDLARDGIDLAVRHGFGRYDGLVSERLLDDQLVPVCSPQLLGPEAILTLAELAHLCLLHDEHRHDWRLWLEAAGGASLDEHQGRVFVDSNGAIEAAKTGLGVALVRRSLVARELAEGTLLAPMAQGIASDLAYYLVYPATALERPAVAALREWMLMEAGSAVTGAVSPS</sequence>
<dbReference type="GO" id="GO:0009891">
    <property type="term" value="P:positive regulation of biosynthetic process"/>
    <property type="evidence" value="ECO:0007669"/>
    <property type="project" value="UniProtKB-ARBA"/>
</dbReference>
<keyword evidence="5" id="KW-0804">Transcription</keyword>
<evidence type="ECO:0000256" key="4">
    <source>
        <dbReference type="ARBA" id="ARBA00023159"/>
    </source>
</evidence>
<evidence type="ECO:0000256" key="1">
    <source>
        <dbReference type="ARBA" id="ARBA00009437"/>
    </source>
</evidence>
<evidence type="ECO:0000256" key="5">
    <source>
        <dbReference type="ARBA" id="ARBA00023163"/>
    </source>
</evidence>
<evidence type="ECO:0000256" key="2">
    <source>
        <dbReference type="ARBA" id="ARBA00023015"/>
    </source>
</evidence>
<comment type="caution">
    <text evidence="7">The sequence shown here is derived from an EMBL/GenBank/DDBJ whole genome shotgun (WGS) entry which is preliminary data.</text>
</comment>
<dbReference type="GO" id="GO:0043565">
    <property type="term" value="F:sequence-specific DNA binding"/>
    <property type="evidence" value="ECO:0007669"/>
    <property type="project" value="TreeGrafter"/>
</dbReference>
<dbReference type="EMBL" id="WHUV01000002">
    <property type="protein sequence ID" value="MQA54880.1"/>
    <property type="molecule type" value="Genomic_DNA"/>
</dbReference>
<dbReference type="NCBIfam" id="NF008352">
    <property type="entry name" value="PRK11139.1"/>
    <property type="match status" value="1"/>
</dbReference>